<comment type="function">
    <text evidence="7">Hydrolyzes fatty acids from S-acylated cysteine residues in proteins with a strong preference for palmitoylated G-alpha proteins over other acyl substrates. Mediates the deacylation of G-alpha proteins such as GPA1 in vivo, but has weak or no activity toward palmitoylated Ras proteins. Has weak lysophospholipase activity in vitro; however such activity may not exist in vivo.</text>
</comment>
<comment type="catalytic activity">
    <reaction evidence="9">
        <text>S-hexadecanoyl-L-cysteinyl-[protein] + H2O = L-cysteinyl-[protein] + hexadecanoate + H(+)</text>
        <dbReference type="Rhea" id="RHEA:19233"/>
        <dbReference type="Rhea" id="RHEA-COMP:10131"/>
        <dbReference type="Rhea" id="RHEA-COMP:11032"/>
        <dbReference type="ChEBI" id="CHEBI:7896"/>
        <dbReference type="ChEBI" id="CHEBI:15377"/>
        <dbReference type="ChEBI" id="CHEBI:15378"/>
        <dbReference type="ChEBI" id="CHEBI:29950"/>
        <dbReference type="ChEBI" id="CHEBI:74151"/>
        <dbReference type="EC" id="3.1.2.22"/>
    </reaction>
</comment>
<dbReference type="AlphaFoldDB" id="A0A6A6RFV0"/>
<evidence type="ECO:0000313" key="13">
    <source>
        <dbReference type="Proteomes" id="UP000799753"/>
    </source>
</evidence>
<sequence>MSPAWYLPTSFPPPGRPELADPEDEPGILASISSLTSLIDSQIALGIPASRIVLGGFSQGHAIGLLTGLLSPSYAGKLAGLVGLSGYMPLADRLETLRSEAGLDTIVRDDVEFFVARGTRDMLIPKRIFTGCVDVLKGLGVGEGRLTVKEYEGMGHVMRGDELRDLGAWLERVVPRIE</sequence>
<evidence type="ECO:0000256" key="10">
    <source>
        <dbReference type="SAM" id="MobiDB-lite"/>
    </source>
</evidence>
<dbReference type="Gene3D" id="3.40.50.1820">
    <property type="entry name" value="alpha/beta hydrolase"/>
    <property type="match status" value="1"/>
</dbReference>
<feature type="region of interest" description="Disordered" evidence="10">
    <location>
        <begin position="1"/>
        <end position="21"/>
    </location>
</feature>
<organism evidence="12 13">
    <name type="scientific">Massarina eburnea CBS 473.64</name>
    <dbReference type="NCBI Taxonomy" id="1395130"/>
    <lineage>
        <taxon>Eukaryota</taxon>
        <taxon>Fungi</taxon>
        <taxon>Dikarya</taxon>
        <taxon>Ascomycota</taxon>
        <taxon>Pezizomycotina</taxon>
        <taxon>Dothideomycetes</taxon>
        <taxon>Pleosporomycetidae</taxon>
        <taxon>Pleosporales</taxon>
        <taxon>Massarineae</taxon>
        <taxon>Massarinaceae</taxon>
        <taxon>Massarina</taxon>
    </lineage>
</organism>
<dbReference type="EC" id="3.1.2.22" evidence="2"/>
<dbReference type="InterPro" id="IPR029058">
    <property type="entry name" value="AB_hydrolase_fold"/>
</dbReference>
<evidence type="ECO:0000256" key="6">
    <source>
        <dbReference type="ARBA" id="ARBA00022832"/>
    </source>
</evidence>
<evidence type="ECO:0000256" key="8">
    <source>
        <dbReference type="ARBA" id="ARBA00031195"/>
    </source>
</evidence>
<dbReference type="SUPFAM" id="SSF53474">
    <property type="entry name" value="alpha/beta-Hydrolases"/>
    <property type="match status" value="1"/>
</dbReference>
<evidence type="ECO:0000313" key="12">
    <source>
        <dbReference type="EMBL" id="KAF2634072.1"/>
    </source>
</evidence>
<evidence type="ECO:0000256" key="7">
    <source>
        <dbReference type="ARBA" id="ARBA00029392"/>
    </source>
</evidence>
<evidence type="ECO:0000256" key="9">
    <source>
        <dbReference type="ARBA" id="ARBA00047337"/>
    </source>
</evidence>
<dbReference type="Proteomes" id="UP000799753">
    <property type="component" value="Unassembled WGS sequence"/>
</dbReference>
<proteinExistence type="inferred from homology"/>
<gene>
    <name evidence="12" type="ORF">P280DRAFT_474893</name>
</gene>
<dbReference type="PANTHER" id="PTHR10655">
    <property type="entry name" value="LYSOPHOSPHOLIPASE-RELATED"/>
    <property type="match status" value="1"/>
</dbReference>
<evidence type="ECO:0000256" key="2">
    <source>
        <dbReference type="ARBA" id="ARBA00012423"/>
    </source>
</evidence>
<evidence type="ECO:0000256" key="5">
    <source>
        <dbReference type="ARBA" id="ARBA00022801"/>
    </source>
</evidence>
<comment type="similarity">
    <text evidence="1">Belongs to the AB hydrolase superfamily. AB hydrolase 2 family.</text>
</comment>
<dbReference type="InterPro" id="IPR003140">
    <property type="entry name" value="PLipase/COase/thioEstase"/>
</dbReference>
<keyword evidence="5 12" id="KW-0378">Hydrolase</keyword>
<dbReference type="GO" id="GO:0006631">
    <property type="term" value="P:fatty acid metabolic process"/>
    <property type="evidence" value="ECO:0007669"/>
    <property type="project" value="UniProtKB-KW"/>
</dbReference>
<keyword evidence="6" id="KW-0276">Fatty acid metabolism</keyword>
<name>A0A6A6RFV0_9PLEO</name>
<keyword evidence="6" id="KW-0443">Lipid metabolism</keyword>
<reference evidence="12" key="1">
    <citation type="journal article" date="2020" name="Stud. Mycol.">
        <title>101 Dothideomycetes genomes: a test case for predicting lifestyles and emergence of pathogens.</title>
        <authorList>
            <person name="Haridas S."/>
            <person name="Albert R."/>
            <person name="Binder M."/>
            <person name="Bloem J."/>
            <person name="Labutti K."/>
            <person name="Salamov A."/>
            <person name="Andreopoulos B."/>
            <person name="Baker S."/>
            <person name="Barry K."/>
            <person name="Bills G."/>
            <person name="Bluhm B."/>
            <person name="Cannon C."/>
            <person name="Castanera R."/>
            <person name="Culley D."/>
            <person name="Daum C."/>
            <person name="Ezra D."/>
            <person name="Gonzalez J."/>
            <person name="Henrissat B."/>
            <person name="Kuo A."/>
            <person name="Liang C."/>
            <person name="Lipzen A."/>
            <person name="Lutzoni F."/>
            <person name="Magnuson J."/>
            <person name="Mondo S."/>
            <person name="Nolan M."/>
            <person name="Ohm R."/>
            <person name="Pangilinan J."/>
            <person name="Park H.-J."/>
            <person name="Ramirez L."/>
            <person name="Alfaro M."/>
            <person name="Sun H."/>
            <person name="Tritt A."/>
            <person name="Yoshinaga Y."/>
            <person name="Zwiers L.-H."/>
            <person name="Turgeon B."/>
            <person name="Goodwin S."/>
            <person name="Spatafora J."/>
            <person name="Crous P."/>
            <person name="Grigoriev I."/>
        </authorList>
    </citation>
    <scope>NUCLEOTIDE SEQUENCE</scope>
    <source>
        <strain evidence="12">CBS 473.64</strain>
    </source>
</reference>
<dbReference type="PANTHER" id="PTHR10655:SF17">
    <property type="entry name" value="LYSOPHOSPHOLIPASE-LIKE PROTEIN 1"/>
    <property type="match status" value="1"/>
</dbReference>
<accession>A0A6A6RFV0</accession>
<dbReference type="Pfam" id="PF02230">
    <property type="entry name" value="Abhydrolase_2"/>
    <property type="match status" value="1"/>
</dbReference>
<dbReference type="InterPro" id="IPR050565">
    <property type="entry name" value="LYPA1-2/EST-like"/>
</dbReference>
<dbReference type="GO" id="GO:0052689">
    <property type="term" value="F:carboxylic ester hydrolase activity"/>
    <property type="evidence" value="ECO:0007669"/>
    <property type="project" value="UniProtKB-KW"/>
</dbReference>
<protein>
    <recommendedName>
        <fullName evidence="3">Acyl-protein thioesterase 1</fullName>
        <ecNumber evidence="2">3.1.2.22</ecNumber>
    </recommendedName>
    <alternativeName>
        <fullName evidence="8">Palmitoyl-protein hydrolase</fullName>
    </alternativeName>
</protein>
<evidence type="ECO:0000256" key="1">
    <source>
        <dbReference type="ARBA" id="ARBA00006499"/>
    </source>
</evidence>
<evidence type="ECO:0000256" key="4">
    <source>
        <dbReference type="ARBA" id="ARBA00022487"/>
    </source>
</evidence>
<feature type="domain" description="Phospholipase/carboxylesterase/thioesterase" evidence="11">
    <location>
        <begin position="20"/>
        <end position="171"/>
    </location>
</feature>
<dbReference type="OrthoDB" id="2418081at2759"/>
<dbReference type="GO" id="GO:0008474">
    <property type="term" value="F:palmitoyl-(protein) hydrolase activity"/>
    <property type="evidence" value="ECO:0007669"/>
    <property type="project" value="UniProtKB-EC"/>
</dbReference>
<keyword evidence="13" id="KW-1185">Reference proteome</keyword>
<evidence type="ECO:0000259" key="11">
    <source>
        <dbReference type="Pfam" id="PF02230"/>
    </source>
</evidence>
<keyword evidence="4" id="KW-0719">Serine esterase</keyword>
<dbReference type="GO" id="GO:0005737">
    <property type="term" value="C:cytoplasm"/>
    <property type="evidence" value="ECO:0007669"/>
    <property type="project" value="TreeGrafter"/>
</dbReference>
<evidence type="ECO:0000256" key="3">
    <source>
        <dbReference type="ARBA" id="ARBA00014923"/>
    </source>
</evidence>
<dbReference type="EMBL" id="MU006876">
    <property type="protein sequence ID" value="KAF2634072.1"/>
    <property type="molecule type" value="Genomic_DNA"/>
</dbReference>